<dbReference type="EMBL" id="UINC01081815">
    <property type="protein sequence ID" value="SVC26024.1"/>
    <property type="molecule type" value="Genomic_DNA"/>
</dbReference>
<comment type="catalytic activity">
    <reaction evidence="1">
        <text>(4aS,6R)-4a-hydroxy-L-erythro-5,6,7,8-tetrahydrobiopterin = (6R)-L-erythro-6,7-dihydrobiopterin + H2O</text>
        <dbReference type="Rhea" id="RHEA:11920"/>
        <dbReference type="ChEBI" id="CHEBI:15377"/>
        <dbReference type="ChEBI" id="CHEBI:15642"/>
        <dbReference type="ChEBI" id="CHEBI:43120"/>
        <dbReference type="EC" id="4.2.1.96"/>
    </reaction>
</comment>
<evidence type="ECO:0000256" key="2">
    <source>
        <dbReference type="ARBA" id="ARBA00006472"/>
    </source>
</evidence>
<dbReference type="PANTHER" id="PTHR12599">
    <property type="entry name" value="PTERIN-4-ALPHA-CARBINOLAMINE DEHYDRATASE"/>
    <property type="match status" value="1"/>
</dbReference>
<dbReference type="CDD" id="cd00488">
    <property type="entry name" value="PCD_DCoH"/>
    <property type="match status" value="1"/>
</dbReference>
<accession>A0A382KMC1</accession>
<reference evidence="5" key="1">
    <citation type="submission" date="2018-05" db="EMBL/GenBank/DDBJ databases">
        <authorList>
            <person name="Lanie J.A."/>
            <person name="Ng W.-L."/>
            <person name="Kazmierczak K.M."/>
            <person name="Andrzejewski T.M."/>
            <person name="Davidsen T.M."/>
            <person name="Wayne K.J."/>
            <person name="Tettelin H."/>
            <person name="Glass J.I."/>
            <person name="Rusch D."/>
            <person name="Podicherti R."/>
            <person name="Tsui H.-C.T."/>
            <person name="Winkler M.E."/>
        </authorList>
    </citation>
    <scope>NUCLEOTIDE SEQUENCE</scope>
</reference>
<evidence type="ECO:0000256" key="4">
    <source>
        <dbReference type="ARBA" id="ARBA00023239"/>
    </source>
</evidence>
<gene>
    <name evidence="5" type="ORF">METZ01_LOCUS278878</name>
</gene>
<sequence length="77" mass="8681">MDGWNFNENAIRKTFTFETYMESIGFINRLAELAEETNHHPDMVVGWCRIDVAFTSHDQGGVTLACIQMAKAAESVL</sequence>
<protein>
    <recommendedName>
        <fullName evidence="3">4a-hydroxytetrahydrobiopterin dehydratase</fullName>
        <ecNumber evidence="3">4.2.1.96</ecNumber>
    </recommendedName>
</protein>
<dbReference type="PANTHER" id="PTHR12599:SF0">
    <property type="entry name" value="PTERIN-4-ALPHA-CARBINOLAMINE DEHYDRATASE"/>
    <property type="match status" value="1"/>
</dbReference>
<dbReference type="Pfam" id="PF01329">
    <property type="entry name" value="Pterin_4a"/>
    <property type="match status" value="1"/>
</dbReference>
<dbReference type="EC" id="4.2.1.96" evidence="3"/>
<dbReference type="Gene3D" id="3.30.1360.20">
    <property type="entry name" value="Transcriptional coactivator/pterin dehydratase"/>
    <property type="match status" value="1"/>
</dbReference>
<organism evidence="5">
    <name type="scientific">marine metagenome</name>
    <dbReference type="NCBI Taxonomy" id="408172"/>
    <lineage>
        <taxon>unclassified sequences</taxon>
        <taxon>metagenomes</taxon>
        <taxon>ecological metagenomes</taxon>
    </lineage>
</organism>
<dbReference type="SUPFAM" id="SSF55248">
    <property type="entry name" value="PCD-like"/>
    <property type="match status" value="1"/>
</dbReference>
<dbReference type="InterPro" id="IPR001533">
    <property type="entry name" value="Pterin_deHydtase"/>
</dbReference>
<comment type="similarity">
    <text evidence="2">Belongs to the pterin-4-alpha-carbinolamine dehydratase family.</text>
</comment>
<proteinExistence type="inferred from homology"/>
<keyword evidence="4" id="KW-0456">Lyase</keyword>
<dbReference type="InterPro" id="IPR036428">
    <property type="entry name" value="PCD_sf"/>
</dbReference>
<dbReference type="NCBIfam" id="NF002017">
    <property type="entry name" value="PRK00823.1-2"/>
    <property type="match status" value="1"/>
</dbReference>
<dbReference type="GO" id="GO:0006729">
    <property type="term" value="P:tetrahydrobiopterin biosynthetic process"/>
    <property type="evidence" value="ECO:0007669"/>
    <property type="project" value="InterPro"/>
</dbReference>
<dbReference type="AlphaFoldDB" id="A0A382KMC1"/>
<evidence type="ECO:0000313" key="5">
    <source>
        <dbReference type="EMBL" id="SVC26024.1"/>
    </source>
</evidence>
<dbReference type="GO" id="GO:0008124">
    <property type="term" value="F:4-alpha-hydroxytetrahydrobiopterin dehydratase activity"/>
    <property type="evidence" value="ECO:0007669"/>
    <property type="project" value="UniProtKB-EC"/>
</dbReference>
<evidence type="ECO:0000256" key="3">
    <source>
        <dbReference type="ARBA" id="ARBA00013252"/>
    </source>
</evidence>
<evidence type="ECO:0000256" key="1">
    <source>
        <dbReference type="ARBA" id="ARBA00001554"/>
    </source>
</evidence>
<name>A0A382KMC1_9ZZZZ</name>